<name>A0A381V6Q8_9ZZZZ</name>
<dbReference type="InterPro" id="IPR012337">
    <property type="entry name" value="RNaseH-like_sf"/>
</dbReference>
<dbReference type="Pfam" id="PF16473">
    <property type="entry name" value="Rv2179c-like"/>
    <property type="match status" value="1"/>
</dbReference>
<evidence type="ECO:0000259" key="1">
    <source>
        <dbReference type="Pfam" id="PF16473"/>
    </source>
</evidence>
<dbReference type="EMBL" id="UINC01007765">
    <property type="protein sequence ID" value="SVA34983.1"/>
    <property type="molecule type" value="Genomic_DNA"/>
</dbReference>
<dbReference type="InterPro" id="IPR033390">
    <property type="entry name" value="Rv2179c-like"/>
</dbReference>
<reference evidence="2" key="1">
    <citation type="submission" date="2018-05" db="EMBL/GenBank/DDBJ databases">
        <authorList>
            <person name="Lanie J.A."/>
            <person name="Ng W.-L."/>
            <person name="Kazmierczak K.M."/>
            <person name="Andrzejewski T.M."/>
            <person name="Davidsen T.M."/>
            <person name="Wayne K.J."/>
            <person name="Tettelin H."/>
            <person name="Glass J.I."/>
            <person name="Rusch D."/>
            <person name="Podicherti R."/>
            <person name="Tsui H.-C.T."/>
            <person name="Winkler M.E."/>
        </authorList>
    </citation>
    <scope>NUCLEOTIDE SEQUENCE</scope>
</reference>
<protein>
    <recommendedName>
        <fullName evidence="1">3'-5' exoribonuclease Rv2179c-like domain-containing protein</fullName>
    </recommendedName>
</protein>
<dbReference type="InterPro" id="IPR036397">
    <property type="entry name" value="RNaseH_sf"/>
</dbReference>
<dbReference type="Gene3D" id="3.30.420.10">
    <property type="entry name" value="Ribonuclease H-like superfamily/Ribonuclease H"/>
    <property type="match status" value="1"/>
</dbReference>
<gene>
    <name evidence="2" type="ORF">METZ01_LOCUS87837</name>
</gene>
<dbReference type="AlphaFoldDB" id="A0A381V6Q8"/>
<feature type="domain" description="3'-5' exoribonuclease Rv2179c-like" evidence="1">
    <location>
        <begin position="1"/>
        <end position="172"/>
    </location>
</feature>
<proteinExistence type="predicted"/>
<dbReference type="SUPFAM" id="SSF53098">
    <property type="entry name" value="Ribonuclease H-like"/>
    <property type="match status" value="1"/>
</dbReference>
<accession>A0A381V6Q8</accession>
<sequence>MHIMIDIETLGIDPGSIILTIGAIKFDPWADYWSKAQTGDMDELDTFYRRIDTESCSDVGMTMHDPTVKWWSEQAPEVTAEAFAEENRKPLSEVCSDLYRWCSNGKYFWANGSYFDFPHLEHACRAVGKGHRWSFWQVMDHRTIINLSGVKAPDKLKHHALYDCLNQIVALQQSFKQLNITEMRKPKF</sequence>
<organism evidence="2">
    <name type="scientific">marine metagenome</name>
    <dbReference type="NCBI Taxonomy" id="408172"/>
    <lineage>
        <taxon>unclassified sequences</taxon>
        <taxon>metagenomes</taxon>
        <taxon>ecological metagenomes</taxon>
    </lineage>
</organism>
<dbReference type="GO" id="GO:0003676">
    <property type="term" value="F:nucleic acid binding"/>
    <property type="evidence" value="ECO:0007669"/>
    <property type="project" value="InterPro"/>
</dbReference>
<evidence type="ECO:0000313" key="2">
    <source>
        <dbReference type="EMBL" id="SVA34983.1"/>
    </source>
</evidence>